<dbReference type="EMBL" id="JAKELL010000076">
    <property type="protein sequence ID" value="KAH8984444.1"/>
    <property type="molecule type" value="Genomic_DNA"/>
</dbReference>
<protein>
    <submittedName>
        <fullName evidence="1">Uncharacterized protein</fullName>
    </submittedName>
</protein>
<keyword evidence="2" id="KW-1185">Reference proteome</keyword>
<name>A0AAD4QA18_9AGAM</name>
<comment type="caution">
    <text evidence="1">The sequence shown here is derived from an EMBL/GenBank/DDBJ whole genome shotgun (WGS) entry which is preliminary data.</text>
</comment>
<dbReference type="AlphaFoldDB" id="A0AAD4QA18"/>
<evidence type="ECO:0000313" key="2">
    <source>
        <dbReference type="Proteomes" id="UP001201163"/>
    </source>
</evidence>
<dbReference type="Proteomes" id="UP001201163">
    <property type="component" value="Unassembled WGS sequence"/>
</dbReference>
<evidence type="ECO:0000313" key="1">
    <source>
        <dbReference type="EMBL" id="KAH8984444.1"/>
    </source>
</evidence>
<proteinExistence type="predicted"/>
<organism evidence="1 2">
    <name type="scientific">Lactarius akahatsu</name>
    <dbReference type="NCBI Taxonomy" id="416441"/>
    <lineage>
        <taxon>Eukaryota</taxon>
        <taxon>Fungi</taxon>
        <taxon>Dikarya</taxon>
        <taxon>Basidiomycota</taxon>
        <taxon>Agaricomycotina</taxon>
        <taxon>Agaricomycetes</taxon>
        <taxon>Russulales</taxon>
        <taxon>Russulaceae</taxon>
        <taxon>Lactarius</taxon>
    </lineage>
</organism>
<gene>
    <name evidence="1" type="ORF">EDB92DRAFT_2033839</name>
</gene>
<accession>A0AAD4QA18</accession>
<reference evidence="1" key="1">
    <citation type="submission" date="2022-01" db="EMBL/GenBank/DDBJ databases">
        <title>Comparative genomics reveals a dynamic genome evolution in the ectomycorrhizal milk-cap (Lactarius) mushrooms.</title>
        <authorList>
            <consortium name="DOE Joint Genome Institute"/>
            <person name="Lebreton A."/>
            <person name="Tang N."/>
            <person name="Kuo A."/>
            <person name="LaButti K."/>
            <person name="Drula E."/>
            <person name="Barry K."/>
            <person name="Clum A."/>
            <person name="Lipzen A."/>
            <person name="Mousain D."/>
            <person name="Ng V."/>
            <person name="Wang R."/>
            <person name="Wang X."/>
            <person name="Dai Y."/>
            <person name="Henrissat B."/>
            <person name="Grigoriev I.V."/>
            <person name="Guerin-Laguette A."/>
            <person name="Yu F."/>
            <person name="Martin F.M."/>
        </authorList>
    </citation>
    <scope>NUCLEOTIDE SEQUENCE</scope>
    <source>
        <strain evidence="1">QP</strain>
    </source>
</reference>
<sequence>MYTCTPSPLLPRRAVIAAPGQSKRDSDDHHCTCNHRHPRASSHLTTAALSLGSLYLVVTPFAGTSYHDCNHWHDGHEDAAGDELGFGPVSFRDLYAFHFSLKLTLPLQYSPRSLAATAAKSPPPPRHTCTCALPLEAHKPCCRLATRAPRASRPQGSQVVPAIVSTCKARHAITAHKSCYNAIPPRHHLNTARKSRHKASDDDDDGGGKAVTTTMFKAAKTKTTRASTRALAVPQVPATSTTPSQTLKVIQKNVGSLQDPQDPVSNLISKSSDNSREFRNDIRPMALMEELINQILIVFVFLQIQRLAYGGHSKVQAFRTALSNAYWQCPLQHLPVSIRDGHALMVASKRECGVLCWRVLLLRERWVYTARYTVAHMALQHCTSHANSDSLTDEILLTLGALVSAVLFLLREHIPSHT</sequence>